<dbReference type="Proteomes" id="UP000186817">
    <property type="component" value="Unassembled WGS sequence"/>
</dbReference>
<dbReference type="AlphaFoldDB" id="A0A1Q9DSB9"/>
<organism evidence="3 4">
    <name type="scientific">Symbiodinium microadriaticum</name>
    <name type="common">Dinoflagellate</name>
    <name type="synonym">Zooxanthella microadriatica</name>
    <dbReference type="NCBI Taxonomy" id="2951"/>
    <lineage>
        <taxon>Eukaryota</taxon>
        <taxon>Sar</taxon>
        <taxon>Alveolata</taxon>
        <taxon>Dinophyceae</taxon>
        <taxon>Suessiales</taxon>
        <taxon>Symbiodiniaceae</taxon>
        <taxon>Symbiodinium</taxon>
    </lineage>
</organism>
<evidence type="ECO:0000313" key="3">
    <source>
        <dbReference type="EMBL" id="OLP98038.1"/>
    </source>
</evidence>
<dbReference type="OrthoDB" id="10341935at2759"/>
<gene>
    <name evidence="3" type="ORF">AK812_SmicGene19566</name>
</gene>
<evidence type="ECO:0000313" key="4">
    <source>
        <dbReference type="Proteomes" id="UP000186817"/>
    </source>
</evidence>
<sequence>MIGCAPLLTLGLSIALLLLSGLSLAAYGPRWSRDVWEDRLAGEEQVSQENAVFARAPAGPPALLASEPSTTVQSTTVVSYMPTTAPTLSESLHKLPTTSEMAKGTTARSDPPAVALMIVGQLRGFPGLSSLEKFLLTPWRKVRNWRLDVFVCTDKNQKIRLAVEKFWAFKSSSQLERIGLCAQRIQKHEREIAVQYRFFVRWRPDFVLMAEVTHPSMLHPDCIGCRFRSVSGMAHLEKGLLSWEPPGCIRKNVYNHACGDCDDQVFVVPGHMAKEALVDLAYPLLRSSTFQYFVQKRKGENGLTMAWGSRWSDAAKHFAAAMTAESVQQVEQALEKLQIYDSAQHVFPCWRSAAKTFDDWRCVLHGEAVHQFWKLHQVSLPEIADCNVHMTCLCFLFSVSARWGPCEHMYTTLLHEGKINRSALPVPKARGRPRADTQEQALLHEPPLIPGPSRQGAPATSTPASLRAPAVAGLSWQDEAVRAVLQQAGLGHHFLRFAQQKATIAVLSELTFSDFHTIFNLNLQDTMRLRVALSNARAPAPPSL</sequence>
<keyword evidence="2" id="KW-0732">Signal</keyword>
<protein>
    <recommendedName>
        <fullName evidence="5">SAM domain-containing protein</fullName>
    </recommendedName>
</protein>
<dbReference type="EMBL" id="LSRX01000411">
    <property type="protein sequence ID" value="OLP98038.1"/>
    <property type="molecule type" value="Genomic_DNA"/>
</dbReference>
<feature type="signal peptide" evidence="2">
    <location>
        <begin position="1"/>
        <end position="25"/>
    </location>
</feature>
<name>A0A1Q9DSB9_SYMMI</name>
<reference evidence="3 4" key="1">
    <citation type="submission" date="2016-02" db="EMBL/GenBank/DDBJ databases">
        <title>Genome analysis of coral dinoflagellate symbionts highlights evolutionary adaptations to a symbiotic lifestyle.</title>
        <authorList>
            <person name="Aranda M."/>
            <person name="Li Y."/>
            <person name="Liew Y.J."/>
            <person name="Baumgarten S."/>
            <person name="Simakov O."/>
            <person name="Wilson M."/>
            <person name="Piel J."/>
            <person name="Ashoor H."/>
            <person name="Bougouffa S."/>
            <person name="Bajic V.B."/>
            <person name="Ryu T."/>
            <person name="Ravasi T."/>
            <person name="Bayer T."/>
            <person name="Micklem G."/>
            <person name="Kim H."/>
            <person name="Bhak J."/>
            <person name="Lajeunesse T.C."/>
            <person name="Voolstra C.R."/>
        </authorList>
    </citation>
    <scope>NUCLEOTIDE SEQUENCE [LARGE SCALE GENOMIC DNA]</scope>
    <source>
        <strain evidence="3 4">CCMP2467</strain>
    </source>
</reference>
<proteinExistence type="predicted"/>
<evidence type="ECO:0000256" key="1">
    <source>
        <dbReference type="SAM" id="MobiDB-lite"/>
    </source>
</evidence>
<evidence type="ECO:0000256" key="2">
    <source>
        <dbReference type="SAM" id="SignalP"/>
    </source>
</evidence>
<accession>A0A1Q9DSB9</accession>
<feature type="region of interest" description="Disordered" evidence="1">
    <location>
        <begin position="443"/>
        <end position="464"/>
    </location>
</feature>
<keyword evidence="4" id="KW-1185">Reference proteome</keyword>
<comment type="caution">
    <text evidence="3">The sequence shown here is derived from an EMBL/GenBank/DDBJ whole genome shotgun (WGS) entry which is preliminary data.</text>
</comment>
<feature type="chain" id="PRO_5012548176" description="SAM domain-containing protein" evidence="2">
    <location>
        <begin position="26"/>
        <end position="544"/>
    </location>
</feature>
<evidence type="ECO:0008006" key="5">
    <source>
        <dbReference type="Google" id="ProtNLM"/>
    </source>
</evidence>